<reference evidence="2 3" key="1">
    <citation type="journal article" date="2015" name="Genome Announc.">
        <title>Expanding the biotechnology potential of lactobacilli through comparative genomics of 213 strains and associated genera.</title>
        <authorList>
            <person name="Sun Z."/>
            <person name="Harris H.M."/>
            <person name="McCann A."/>
            <person name="Guo C."/>
            <person name="Argimon S."/>
            <person name="Zhang W."/>
            <person name="Yang X."/>
            <person name="Jeffery I.B."/>
            <person name="Cooney J.C."/>
            <person name="Kagawa T.F."/>
            <person name="Liu W."/>
            <person name="Song Y."/>
            <person name="Salvetti E."/>
            <person name="Wrobel A."/>
            <person name="Rasinkangas P."/>
            <person name="Parkhill J."/>
            <person name="Rea M.C."/>
            <person name="O'Sullivan O."/>
            <person name="Ritari J."/>
            <person name="Douillard F.P."/>
            <person name="Paul Ross R."/>
            <person name="Yang R."/>
            <person name="Briner A.E."/>
            <person name="Felis G.E."/>
            <person name="de Vos W.M."/>
            <person name="Barrangou R."/>
            <person name="Klaenhammer T.R."/>
            <person name="Caufield P.W."/>
            <person name="Cui Y."/>
            <person name="Zhang H."/>
            <person name="O'Toole P.W."/>
        </authorList>
    </citation>
    <scope>NUCLEOTIDE SEQUENCE [LARGE SCALE GENOMIC DNA]</scope>
    <source>
        <strain evidence="2 3">DSM 18793</strain>
    </source>
</reference>
<name>A0A0R1URY9_9LACO</name>
<evidence type="ECO:0000313" key="3">
    <source>
        <dbReference type="Proteomes" id="UP000051084"/>
    </source>
</evidence>
<dbReference type="EMBL" id="AZGC01000014">
    <property type="protein sequence ID" value="KRL95981.1"/>
    <property type="molecule type" value="Genomic_DNA"/>
</dbReference>
<feature type="binding site" evidence="1">
    <location>
        <position position="90"/>
    </location>
    <ligand>
        <name>Mg(2+)</name>
        <dbReference type="ChEBI" id="CHEBI:18420"/>
        <label>2</label>
    </ligand>
</feature>
<organism evidence="2 3">
    <name type="scientific">Limosilactobacillus equigenerosi DSM 18793 = JCM 14505</name>
    <dbReference type="NCBI Taxonomy" id="1423742"/>
    <lineage>
        <taxon>Bacteria</taxon>
        <taxon>Bacillati</taxon>
        <taxon>Bacillota</taxon>
        <taxon>Bacilli</taxon>
        <taxon>Lactobacillales</taxon>
        <taxon>Lactobacillaceae</taxon>
        <taxon>Limosilactobacillus</taxon>
    </lineage>
</organism>
<dbReference type="OrthoDB" id="9772456at2"/>
<dbReference type="STRING" id="417373.GCA_001570685_01085"/>
<dbReference type="RefSeq" id="WP_056995358.1">
    <property type="nucleotide sequence ID" value="NZ_AZGC01000014.1"/>
</dbReference>
<feature type="binding site" evidence="1">
    <location>
        <position position="209"/>
    </location>
    <ligand>
        <name>Mg(2+)</name>
        <dbReference type="ChEBI" id="CHEBI:18420"/>
        <label>1</label>
        <note>catalytic</note>
    </ligand>
</feature>
<comment type="caution">
    <text evidence="2">The sequence shown here is derived from an EMBL/GenBank/DDBJ whole genome shotgun (WGS) entry which is preliminary data.</text>
</comment>
<keyword evidence="1" id="KW-0460">Magnesium</keyword>
<dbReference type="Gene3D" id="3.30.540.10">
    <property type="entry name" value="Fructose-1,6-Bisphosphatase, subunit A, domain 1"/>
    <property type="match status" value="1"/>
</dbReference>
<evidence type="ECO:0000313" key="2">
    <source>
        <dbReference type="EMBL" id="KRL95981.1"/>
    </source>
</evidence>
<dbReference type="GO" id="GO:0008934">
    <property type="term" value="F:inositol monophosphate 1-phosphatase activity"/>
    <property type="evidence" value="ECO:0007669"/>
    <property type="project" value="TreeGrafter"/>
</dbReference>
<sequence>MSELSALDETIQNLMYEVGERTKAAMTKKLQIDEKTSPHDLVTDVDKSNEQFINQRLRQLDPTAKIVSEEGFGDQVHDLAGRVWIVDPIDGTMNFIMERENFAIMLALYVDGQPTLGYILDVMKNRLYHGGPALGVWENETRLTPPLNRGIRDSLIDVSSYILMNDIHHAQTAARAARSIRVFGSAGISMTQLITGRTGAYITNLKPWDLAPGRVLCEALGLVVKPIDDHPLDVLSSNFVLVAVPAAANDIEQLIN</sequence>
<keyword evidence="3" id="KW-1185">Reference proteome</keyword>
<dbReference type="PRINTS" id="PR00377">
    <property type="entry name" value="IMPHPHTASES"/>
</dbReference>
<dbReference type="PANTHER" id="PTHR20854">
    <property type="entry name" value="INOSITOL MONOPHOSPHATASE"/>
    <property type="match status" value="1"/>
</dbReference>
<dbReference type="Proteomes" id="UP000051084">
    <property type="component" value="Unassembled WGS sequence"/>
</dbReference>
<dbReference type="AlphaFoldDB" id="A0A0R1URY9"/>
<dbReference type="SUPFAM" id="SSF56655">
    <property type="entry name" value="Carbohydrate phosphatase"/>
    <property type="match status" value="1"/>
</dbReference>
<keyword evidence="1" id="KW-0479">Metal-binding</keyword>
<dbReference type="InterPro" id="IPR000760">
    <property type="entry name" value="Inositol_monophosphatase-like"/>
</dbReference>
<dbReference type="Pfam" id="PF00459">
    <property type="entry name" value="Inositol_P"/>
    <property type="match status" value="1"/>
</dbReference>
<dbReference type="GO" id="GO:0007165">
    <property type="term" value="P:signal transduction"/>
    <property type="evidence" value="ECO:0007669"/>
    <property type="project" value="TreeGrafter"/>
</dbReference>
<feature type="binding site" evidence="1">
    <location>
        <position position="69"/>
    </location>
    <ligand>
        <name>Mg(2+)</name>
        <dbReference type="ChEBI" id="CHEBI:18420"/>
        <label>1</label>
        <note>catalytic</note>
    </ligand>
</feature>
<dbReference type="GO" id="GO:0006020">
    <property type="term" value="P:inositol metabolic process"/>
    <property type="evidence" value="ECO:0007669"/>
    <property type="project" value="TreeGrafter"/>
</dbReference>
<comment type="cofactor">
    <cofactor evidence="1">
        <name>Mg(2+)</name>
        <dbReference type="ChEBI" id="CHEBI:18420"/>
    </cofactor>
</comment>
<dbReference type="Gene3D" id="3.40.190.80">
    <property type="match status" value="1"/>
</dbReference>
<dbReference type="PANTHER" id="PTHR20854:SF4">
    <property type="entry name" value="INOSITOL-1-MONOPHOSPHATASE-RELATED"/>
    <property type="match status" value="1"/>
</dbReference>
<protein>
    <submittedName>
        <fullName evidence="2">Putative inositol-phosphate phosphatase</fullName>
    </submittedName>
</protein>
<dbReference type="CDD" id="cd01637">
    <property type="entry name" value="IMPase_like"/>
    <property type="match status" value="1"/>
</dbReference>
<gene>
    <name evidence="2" type="ORF">FC21_GL000678</name>
</gene>
<evidence type="ECO:0000256" key="1">
    <source>
        <dbReference type="PIRSR" id="PIRSR600760-2"/>
    </source>
</evidence>
<feature type="binding site" evidence="1">
    <location>
        <position position="87"/>
    </location>
    <ligand>
        <name>Mg(2+)</name>
        <dbReference type="ChEBI" id="CHEBI:18420"/>
        <label>1</label>
        <note>catalytic</note>
    </ligand>
</feature>
<dbReference type="PATRIC" id="fig|1423742.4.peg.708"/>
<feature type="binding site" evidence="1">
    <location>
        <position position="89"/>
    </location>
    <ligand>
        <name>Mg(2+)</name>
        <dbReference type="ChEBI" id="CHEBI:18420"/>
        <label>1</label>
        <note>catalytic</note>
    </ligand>
</feature>
<dbReference type="GO" id="GO:0046872">
    <property type="term" value="F:metal ion binding"/>
    <property type="evidence" value="ECO:0007669"/>
    <property type="project" value="UniProtKB-KW"/>
</dbReference>
<accession>A0A0R1URY9</accession>
<proteinExistence type="predicted"/>